<dbReference type="Proteomes" id="UP001281761">
    <property type="component" value="Unassembled WGS sequence"/>
</dbReference>
<sequence length="133" mass="15117">MDEVRSVVRTDEETNEEMKKEMSENLKNGEMGEERIKMNIVGWNSKRGETKRFISFCNSPIQLSHIRPSTTLSFSIFFPTTIPLPPDIDIDSNSFPISDSVGRFDPSSDRQRSISDPIDSLNFDVFGRTPIPS</sequence>
<evidence type="ECO:0000313" key="3">
    <source>
        <dbReference type="Proteomes" id="UP001281761"/>
    </source>
</evidence>
<accession>A0ABQ9XZ84</accession>
<feature type="region of interest" description="Disordered" evidence="1">
    <location>
        <begin position="1"/>
        <end position="31"/>
    </location>
</feature>
<protein>
    <submittedName>
        <fullName evidence="2">Uncharacterized protein</fullName>
    </submittedName>
</protein>
<evidence type="ECO:0000313" key="2">
    <source>
        <dbReference type="EMBL" id="KAK2956773.1"/>
    </source>
</evidence>
<evidence type="ECO:0000256" key="1">
    <source>
        <dbReference type="SAM" id="MobiDB-lite"/>
    </source>
</evidence>
<proteinExistence type="predicted"/>
<feature type="compositionally biased region" description="Basic and acidic residues" evidence="1">
    <location>
        <begin position="1"/>
        <end position="24"/>
    </location>
</feature>
<reference evidence="2 3" key="1">
    <citation type="journal article" date="2022" name="bioRxiv">
        <title>Genomics of Preaxostyla Flagellates Illuminates Evolutionary Transitions and the Path Towards Mitochondrial Loss.</title>
        <authorList>
            <person name="Novak L.V.F."/>
            <person name="Treitli S.C."/>
            <person name="Pyrih J."/>
            <person name="Halakuc P."/>
            <person name="Pipaliya S.V."/>
            <person name="Vacek V."/>
            <person name="Brzon O."/>
            <person name="Soukal P."/>
            <person name="Eme L."/>
            <person name="Dacks J.B."/>
            <person name="Karnkowska A."/>
            <person name="Elias M."/>
            <person name="Hampl V."/>
        </authorList>
    </citation>
    <scope>NUCLEOTIDE SEQUENCE [LARGE SCALE GENOMIC DNA]</scope>
    <source>
        <strain evidence="2">NAU3</strain>
        <tissue evidence="2">Gut</tissue>
    </source>
</reference>
<organism evidence="2 3">
    <name type="scientific">Blattamonas nauphoetae</name>
    <dbReference type="NCBI Taxonomy" id="2049346"/>
    <lineage>
        <taxon>Eukaryota</taxon>
        <taxon>Metamonada</taxon>
        <taxon>Preaxostyla</taxon>
        <taxon>Oxymonadida</taxon>
        <taxon>Blattamonas</taxon>
    </lineage>
</organism>
<comment type="caution">
    <text evidence="2">The sequence shown here is derived from an EMBL/GenBank/DDBJ whole genome shotgun (WGS) entry which is preliminary data.</text>
</comment>
<gene>
    <name evidence="2" type="ORF">BLNAU_8226</name>
</gene>
<name>A0ABQ9XZ84_9EUKA</name>
<keyword evidence="3" id="KW-1185">Reference proteome</keyword>
<dbReference type="EMBL" id="JARBJD010000052">
    <property type="protein sequence ID" value="KAK2956773.1"/>
    <property type="molecule type" value="Genomic_DNA"/>
</dbReference>